<dbReference type="EMBL" id="JAQAGZ010000023">
    <property type="protein sequence ID" value="MCZ8516427.1"/>
    <property type="molecule type" value="Genomic_DNA"/>
</dbReference>
<evidence type="ECO:0000313" key="1">
    <source>
        <dbReference type="EMBL" id="MCZ8516427.1"/>
    </source>
</evidence>
<proteinExistence type="predicted"/>
<protein>
    <submittedName>
        <fullName evidence="1">Uncharacterized protein</fullName>
    </submittedName>
</protein>
<dbReference type="RefSeq" id="WP_269884955.1">
    <property type="nucleotide sequence ID" value="NZ_JAQAGZ010000023.1"/>
</dbReference>
<accession>A0ABT4QI22</accession>
<gene>
    <name evidence="1" type="ORF">O9H85_29375</name>
</gene>
<evidence type="ECO:0000313" key="2">
    <source>
        <dbReference type="Proteomes" id="UP001527882"/>
    </source>
</evidence>
<comment type="caution">
    <text evidence="1">The sequence shown here is derived from an EMBL/GenBank/DDBJ whole genome shotgun (WGS) entry which is preliminary data.</text>
</comment>
<sequence>MTSSYLNEWLDEYNDYIRLYELFGDNEYLEEAKEIISSLRAIATREKCHQIILGKVMDTKINLFK</sequence>
<organism evidence="1 2">
    <name type="scientific">Paenibacillus gyeongsangnamensis</name>
    <dbReference type="NCBI Taxonomy" id="3388067"/>
    <lineage>
        <taxon>Bacteria</taxon>
        <taxon>Bacillati</taxon>
        <taxon>Bacillota</taxon>
        <taxon>Bacilli</taxon>
        <taxon>Bacillales</taxon>
        <taxon>Paenibacillaceae</taxon>
        <taxon>Paenibacillus</taxon>
    </lineage>
</organism>
<dbReference type="Proteomes" id="UP001527882">
    <property type="component" value="Unassembled WGS sequence"/>
</dbReference>
<keyword evidence="2" id="KW-1185">Reference proteome</keyword>
<name>A0ABT4QI22_9BACL</name>
<reference evidence="1 2" key="1">
    <citation type="submission" date="2022-12" db="EMBL/GenBank/DDBJ databases">
        <title>Draft genome sequence of Paenibacillus sp. dW9.</title>
        <authorList>
            <person name="Choi E.-W."/>
            <person name="Kim D.-U."/>
        </authorList>
    </citation>
    <scope>NUCLEOTIDE SEQUENCE [LARGE SCALE GENOMIC DNA]</scope>
    <source>
        <strain evidence="2">dW9</strain>
    </source>
</reference>